<evidence type="ECO:0000256" key="4">
    <source>
        <dbReference type="ARBA" id="ARBA00022840"/>
    </source>
</evidence>
<evidence type="ECO:0000256" key="3">
    <source>
        <dbReference type="ARBA" id="ARBA00022741"/>
    </source>
</evidence>
<evidence type="ECO:0000313" key="9">
    <source>
        <dbReference type="EMBL" id="KAF0981643.1"/>
    </source>
</evidence>
<dbReference type="PANTHER" id="PTHR11778">
    <property type="entry name" value="SERYL-TRNA SYNTHETASE"/>
    <property type="match status" value="1"/>
</dbReference>
<evidence type="ECO:0000256" key="1">
    <source>
        <dbReference type="ARBA" id="ARBA00012840"/>
    </source>
</evidence>
<dbReference type="RefSeq" id="XP_044566356.1">
    <property type="nucleotide sequence ID" value="XM_044702805.1"/>
</dbReference>
<dbReference type="OMA" id="FEPANEC"/>
<evidence type="ECO:0000259" key="8">
    <source>
        <dbReference type="PROSITE" id="PS50862"/>
    </source>
</evidence>
<dbReference type="Pfam" id="PF00587">
    <property type="entry name" value="tRNA-synt_2b"/>
    <property type="match status" value="1"/>
</dbReference>
<dbReference type="Proteomes" id="UP000444721">
    <property type="component" value="Unassembled WGS sequence"/>
</dbReference>
<dbReference type="PROSITE" id="PS50862">
    <property type="entry name" value="AA_TRNA_LIGASE_II"/>
    <property type="match status" value="1"/>
</dbReference>
<evidence type="ECO:0000256" key="2">
    <source>
        <dbReference type="ARBA" id="ARBA00022598"/>
    </source>
</evidence>
<dbReference type="VEuPathDB" id="AmoebaDB:NF0052730"/>
<dbReference type="OrthoDB" id="10264585at2759"/>
<feature type="domain" description="Aminoacyl-transfer RNA synthetases class-II family profile" evidence="8">
    <location>
        <begin position="293"/>
        <end position="628"/>
    </location>
</feature>
<dbReference type="EC" id="6.1.1.11" evidence="1"/>
<dbReference type="SUPFAM" id="SSF55681">
    <property type="entry name" value="Class II aaRS and biotin synthetases"/>
    <property type="match status" value="2"/>
</dbReference>
<feature type="region of interest" description="Disordered" evidence="7">
    <location>
        <begin position="435"/>
        <end position="455"/>
    </location>
</feature>
<protein>
    <recommendedName>
        <fullName evidence="1">serine--tRNA ligase</fullName>
        <ecNumber evidence="1">6.1.1.11</ecNumber>
    </recommendedName>
    <alternativeName>
        <fullName evidence="6">Seryl-tRNA synthetase</fullName>
    </alternativeName>
</protein>
<evidence type="ECO:0000313" key="10">
    <source>
        <dbReference type="Proteomes" id="UP000444721"/>
    </source>
</evidence>
<accession>A0A6A5BU55</accession>
<keyword evidence="4" id="KW-0067">ATP-binding</keyword>
<dbReference type="GO" id="GO:0005524">
    <property type="term" value="F:ATP binding"/>
    <property type="evidence" value="ECO:0007669"/>
    <property type="project" value="UniProtKB-KW"/>
</dbReference>
<keyword evidence="3" id="KW-0547">Nucleotide-binding</keyword>
<feature type="compositionally biased region" description="Low complexity" evidence="7">
    <location>
        <begin position="25"/>
        <end position="34"/>
    </location>
</feature>
<dbReference type="EMBL" id="VFQX01000013">
    <property type="protein sequence ID" value="KAF0981643.1"/>
    <property type="molecule type" value="Genomic_DNA"/>
</dbReference>
<dbReference type="VEuPathDB" id="AmoebaDB:NfTy_039420"/>
<sequence>MNRCLRSHIAAWRHLQSPPPPPPQNSSTPSSSKSADLCTAMMIHTHNRSSHFKRLGIHQTSSSITSSSSSSLLINKYHHPLHHHPLHHQQQQGYHSSLFINNFPNRNISTHIQKNNSQDSFAPPSPIHSIFNFEQLVQRRDEMIENIKLRELQDSINVDEIIQLYQEYIQLESKCEHVQFLRREIAEYLAGKRTLEQLPSQIVEQSQNQSDLTNKKSDFWKDIGKQYKTLIQSLEKDKTNRFNALQEKAVKLPNFTHPQVMNYCKENSNQPRLIKYIHSNEEEEFNKTTLKLSHYEICERLNLFEPANECSGPKFFFLKNEGVLLEIALQNFALSKLLKKGFKIVMPPELMKQHIVEGCGFQPRGEHSQIYRIENSDSMNSDSNDPLCLIGTSEIGLAALHANKVLFLSSQHQQQQPSDQQPQHQNHEMSLNDATLTTITPPNHGTTTNTSTTINSTTTSSPFIKYAGLSHCFRTEAGAAGAKDRGLYRVHQFTKVEMFIYCTPDKSEELLEEIIQIQEEIFSELGLCFQILDMPCNDLGNPAHRKIDMEAYIPSRGGFGEVSSASNCTDYQSRKLNIRYKVDFVRFKSFYPHTLNGTAIAVPRAMIAILEKNQFYDEETGKLGVRIPECLHPFMLNGAKVIMEK</sequence>
<evidence type="ECO:0000256" key="5">
    <source>
        <dbReference type="ARBA" id="ARBA00023146"/>
    </source>
</evidence>
<dbReference type="InterPro" id="IPR045864">
    <property type="entry name" value="aa-tRNA-synth_II/BPL/LPL"/>
</dbReference>
<dbReference type="GO" id="GO:0004828">
    <property type="term" value="F:serine-tRNA ligase activity"/>
    <property type="evidence" value="ECO:0007669"/>
    <property type="project" value="UniProtKB-EC"/>
</dbReference>
<keyword evidence="10" id="KW-1185">Reference proteome</keyword>
<dbReference type="Gene3D" id="3.30.930.10">
    <property type="entry name" value="Bira Bifunctional Protein, Domain 2"/>
    <property type="match status" value="1"/>
</dbReference>
<evidence type="ECO:0000256" key="7">
    <source>
        <dbReference type="SAM" id="MobiDB-lite"/>
    </source>
</evidence>
<keyword evidence="5" id="KW-0030">Aminoacyl-tRNA synthetase</keyword>
<organism evidence="9 10">
    <name type="scientific">Naegleria fowleri</name>
    <name type="common">Brain eating amoeba</name>
    <dbReference type="NCBI Taxonomy" id="5763"/>
    <lineage>
        <taxon>Eukaryota</taxon>
        <taxon>Discoba</taxon>
        <taxon>Heterolobosea</taxon>
        <taxon>Tetramitia</taxon>
        <taxon>Eutetramitia</taxon>
        <taxon>Vahlkampfiidae</taxon>
        <taxon>Naegleria</taxon>
    </lineage>
</organism>
<dbReference type="VEuPathDB" id="AmoebaDB:FDP41_012300"/>
<dbReference type="InterPro" id="IPR006195">
    <property type="entry name" value="aa-tRNA-synth_II"/>
</dbReference>
<name>A0A6A5BU55_NAEFO</name>
<dbReference type="AlphaFoldDB" id="A0A6A5BU55"/>
<comment type="caution">
    <text evidence="9">The sequence shown here is derived from an EMBL/GenBank/DDBJ whole genome shotgun (WGS) entry which is preliminary data.</text>
</comment>
<keyword evidence="2" id="KW-0436">Ligase</keyword>
<dbReference type="InterPro" id="IPR002317">
    <property type="entry name" value="Ser-tRNA-ligase_type_1"/>
</dbReference>
<dbReference type="PRINTS" id="PR00981">
    <property type="entry name" value="TRNASYNTHSER"/>
</dbReference>
<evidence type="ECO:0000256" key="6">
    <source>
        <dbReference type="ARBA" id="ARBA00031113"/>
    </source>
</evidence>
<reference evidence="9 10" key="1">
    <citation type="journal article" date="2019" name="Sci. Rep.">
        <title>Nanopore sequencing improves the draft genome of the human pathogenic amoeba Naegleria fowleri.</title>
        <authorList>
            <person name="Liechti N."/>
            <person name="Schurch N."/>
            <person name="Bruggmann R."/>
            <person name="Wittwer M."/>
        </authorList>
    </citation>
    <scope>NUCLEOTIDE SEQUENCE [LARGE SCALE GENOMIC DNA]</scope>
    <source>
        <strain evidence="9 10">ATCC 30894</strain>
    </source>
</reference>
<feature type="region of interest" description="Disordered" evidence="7">
    <location>
        <begin position="13"/>
        <end position="35"/>
    </location>
</feature>
<gene>
    <name evidence="9" type="ORF">FDP41_012300</name>
</gene>
<dbReference type="GeneID" id="68119515"/>
<dbReference type="InterPro" id="IPR002314">
    <property type="entry name" value="aa-tRNA-synt_IIb"/>
</dbReference>
<dbReference type="GO" id="GO:0006434">
    <property type="term" value="P:seryl-tRNA aminoacylation"/>
    <property type="evidence" value="ECO:0007669"/>
    <property type="project" value="InterPro"/>
</dbReference>
<proteinExistence type="predicted"/>